<dbReference type="InterPro" id="IPR037883">
    <property type="entry name" value="Knr4/Smi1-like_sf"/>
</dbReference>
<name>A0A7X2LZF3_9BACI</name>
<dbReference type="Gene3D" id="3.40.1580.10">
    <property type="entry name" value="SMI1/KNR4-like"/>
    <property type="match status" value="1"/>
</dbReference>
<dbReference type="AlphaFoldDB" id="A0A7X2LZF3"/>
<keyword evidence="3" id="KW-1185">Reference proteome</keyword>
<feature type="domain" description="Knr4/Smi1-like" evidence="1">
    <location>
        <begin position="10"/>
        <end position="140"/>
    </location>
</feature>
<proteinExistence type="predicted"/>
<reference evidence="2 3" key="1">
    <citation type="submission" date="2019-11" db="EMBL/GenBank/DDBJ databases">
        <title>Bacillus lacus genome.</title>
        <authorList>
            <person name="Allen C.J."/>
            <person name="Newman J.D."/>
        </authorList>
    </citation>
    <scope>NUCLEOTIDE SEQUENCE [LARGE SCALE GENOMIC DNA]</scope>
    <source>
        <strain evidence="2 3">KCTC 33946</strain>
    </source>
</reference>
<evidence type="ECO:0000259" key="1">
    <source>
        <dbReference type="SMART" id="SM00860"/>
    </source>
</evidence>
<dbReference type="InterPro" id="IPR018958">
    <property type="entry name" value="Knr4/Smi1-like_dom"/>
</dbReference>
<dbReference type="Pfam" id="PF09346">
    <property type="entry name" value="SMI1_KNR4"/>
    <property type="match status" value="1"/>
</dbReference>
<protein>
    <submittedName>
        <fullName evidence="2">SMI1/KNR4 family protein</fullName>
    </submittedName>
</protein>
<dbReference type="OrthoDB" id="8657476at2"/>
<dbReference type="Proteomes" id="UP000448867">
    <property type="component" value="Unassembled WGS sequence"/>
</dbReference>
<organism evidence="2 3">
    <name type="scientific">Metabacillus lacus</name>
    <dbReference type="NCBI Taxonomy" id="1983721"/>
    <lineage>
        <taxon>Bacteria</taxon>
        <taxon>Bacillati</taxon>
        <taxon>Bacillota</taxon>
        <taxon>Bacilli</taxon>
        <taxon>Bacillales</taxon>
        <taxon>Bacillaceae</taxon>
        <taxon>Metabacillus</taxon>
    </lineage>
</organism>
<dbReference type="RefSeq" id="WP_154308002.1">
    <property type="nucleotide sequence ID" value="NZ_WKKI01000022.1"/>
</dbReference>
<dbReference type="SUPFAM" id="SSF160631">
    <property type="entry name" value="SMI1/KNR4-like"/>
    <property type="match status" value="1"/>
</dbReference>
<evidence type="ECO:0000313" key="2">
    <source>
        <dbReference type="EMBL" id="MRX72848.1"/>
    </source>
</evidence>
<comment type="caution">
    <text evidence="2">The sequence shown here is derived from an EMBL/GenBank/DDBJ whole genome shotgun (WGS) entry which is preliminary data.</text>
</comment>
<dbReference type="EMBL" id="WKKI01000022">
    <property type="protein sequence ID" value="MRX72848.1"/>
    <property type="molecule type" value="Genomic_DNA"/>
</dbReference>
<evidence type="ECO:0000313" key="3">
    <source>
        <dbReference type="Proteomes" id="UP000448867"/>
    </source>
</evidence>
<dbReference type="SMART" id="SM00860">
    <property type="entry name" value="SMI1_KNR4"/>
    <property type="match status" value="1"/>
</dbReference>
<accession>A0A7X2LZF3</accession>
<gene>
    <name evidence="2" type="ORF">GJU40_11900</name>
</gene>
<sequence>MTKMLSVNPKASLQDIKQFEQEYEVTLPKQYVDFLLEYNGGFPQEANFKISDDEGESLVNKFYGIGDMKSNLGKVFEGLEGEIPEDFISIGNDPGGNEILLGVSGEYQGKVYFWIHDIEPEDEMDNVFILANSFTEFFHNFYESDL</sequence>